<evidence type="ECO:0000313" key="7">
    <source>
        <dbReference type="EMBL" id="KFA93118.1"/>
    </source>
</evidence>
<dbReference type="InterPro" id="IPR004839">
    <property type="entry name" value="Aminotransferase_I/II_large"/>
</dbReference>
<dbReference type="Gene3D" id="3.40.640.10">
    <property type="entry name" value="Type I PLP-dependent aspartate aminotransferase-like (Major domain)"/>
    <property type="match status" value="1"/>
</dbReference>
<protein>
    <submittedName>
        <fullName evidence="7">Aminotransferase</fullName>
    </submittedName>
</protein>
<dbReference type="RefSeq" id="WP_043393165.1">
    <property type="nucleotide sequence ID" value="NZ_JPMI01000069.1"/>
</dbReference>
<keyword evidence="5" id="KW-0663">Pyridoxal phosphate</keyword>
<evidence type="ECO:0000313" key="8">
    <source>
        <dbReference type="Proteomes" id="UP000028547"/>
    </source>
</evidence>
<sequence>MSRQILAGRVAHLGTTVFSEFSALALEHGAMNLGQGFPDFDGPEAVKEAARKAITDGVNQYAPSPGLRDLRVAIAEHGARFHGHTGIDPDTMVTVTSGATEAILCVMLGLVDPGDEVVLFEPFYDSYDANVAFLGAKARYVPLRPPDGSHTTWWFEREEVRAAFGPRTRLLVLNSPHNPTGKVFTREELEFLGGLCAEHDVKVLSDEVYEHILFGPARHVRPALVPSLADRTLTVSSAGKSFSLTGWKIGWVIAPPPLRDAVQRAHQFVTFATASPLQAATAAALRLPDSYFQELSAMYLSKRDRLLAGLAEAGLEAYAPEGSYFIIANIAGRGFADDVAFCRHLVTEVGVAAIPPSVFYSPEHKHLGQGMVRFAFCKTEAVLDEAVRRLKAGLARGR</sequence>
<dbReference type="SUPFAM" id="SSF53383">
    <property type="entry name" value="PLP-dependent transferases"/>
    <property type="match status" value="1"/>
</dbReference>
<dbReference type="AlphaFoldDB" id="A0A084SXD3"/>
<dbReference type="GO" id="GO:0030170">
    <property type="term" value="F:pyridoxal phosphate binding"/>
    <property type="evidence" value="ECO:0007669"/>
    <property type="project" value="InterPro"/>
</dbReference>
<dbReference type="CDD" id="cd00609">
    <property type="entry name" value="AAT_like"/>
    <property type="match status" value="1"/>
</dbReference>
<evidence type="ECO:0000256" key="2">
    <source>
        <dbReference type="ARBA" id="ARBA00007441"/>
    </source>
</evidence>
<gene>
    <name evidence="7" type="ORF">Q664_10990</name>
</gene>
<evidence type="ECO:0000259" key="6">
    <source>
        <dbReference type="Pfam" id="PF00155"/>
    </source>
</evidence>
<name>A0A084SXD3_9BACT</name>
<dbReference type="InterPro" id="IPR015424">
    <property type="entry name" value="PyrdxlP-dep_Trfase"/>
</dbReference>
<dbReference type="FunFam" id="3.40.640.10:FF:000024">
    <property type="entry name" value="Kynurenine--oxoglutarate transaminase 3"/>
    <property type="match status" value="1"/>
</dbReference>
<dbReference type="InterPro" id="IPR015422">
    <property type="entry name" value="PyrdxlP-dep_Trfase_small"/>
</dbReference>
<comment type="cofactor">
    <cofactor evidence="1">
        <name>pyridoxal 5'-phosphate</name>
        <dbReference type="ChEBI" id="CHEBI:597326"/>
    </cofactor>
</comment>
<comment type="similarity">
    <text evidence="2">Belongs to the class-I pyridoxal-phosphate-dependent aminotransferase family.</text>
</comment>
<evidence type="ECO:0000256" key="1">
    <source>
        <dbReference type="ARBA" id="ARBA00001933"/>
    </source>
</evidence>
<evidence type="ECO:0000256" key="5">
    <source>
        <dbReference type="ARBA" id="ARBA00022898"/>
    </source>
</evidence>
<dbReference type="GO" id="GO:0016212">
    <property type="term" value="F:kynurenine-oxoglutarate transaminase activity"/>
    <property type="evidence" value="ECO:0007669"/>
    <property type="project" value="TreeGrafter"/>
</dbReference>
<dbReference type="InterPro" id="IPR051326">
    <property type="entry name" value="Kynurenine-oxoglutarate_AT"/>
</dbReference>
<reference evidence="7 8" key="1">
    <citation type="submission" date="2014-07" db="EMBL/GenBank/DDBJ databases">
        <title>Draft Genome Sequence of Gephyronic Acid Producer, Cystobacter violaceus Strain Cb vi76.</title>
        <authorList>
            <person name="Stevens D.C."/>
            <person name="Young J."/>
            <person name="Carmichael R."/>
            <person name="Tan J."/>
            <person name="Taylor R.E."/>
        </authorList>
    </citation>
    <scope>NUCLEOTIDE SEQUENCE [LARGE SCALE GENOMIC DNA]</scope>
    <source>
        <strain evidence="7 8">Cb vi76</strain>
    </source>
</reference>
<keyword evidence="4 7" id="KW-0808">Transferase</keyword>
<dbReference type="Pfam" id="PF00155">
    <property type="entry name" value="Aminotran_1_2"/>
    <property type="match status" value="1"/>
</dbReference>
<dbReference type="PANTHER" id="PTHR43807">
    <property type="entry name" value="FI04487P"/>
    <property type="match status" value="1"/>
</dbReference>
<comment type="caution">
    <text evidence="7">The sequence shown here is derived from an EMBL/GenBank/DDBJ whole genome shotgun (WGS) entry which is preliminary data.</text>
</comment>
<evidence type="ECO:0000256" key="4">
    <source>
        <dbReference type="ARBA" id="ARBA00022679"/>
    </source>
</evidence>
<organism evidence="7 8">
    <name type="scientific">Archangium violaceum Cb vi76</name>
    <dbReference type="NCBI Taxonomy" id="1406225"/>
    <lineage>
        <taxon>Bacteria</taxon>
        <taxon>Pseudomonadati</taxon>
        <taxon>Myxococcota</taxon>
        <taxon>Myxococcia</taxon>
        <taxon>Myxococcales</taxon>
        <taxon>Cystobacterineae</taxon>
        <taxon>Archangiaceae</taxon>
        <taxon>Archangium</taxon>
    </lineage>
</organism>
<proteinExistence type="inferred from homology"/>
<dbReference type="GO" id="GO:0005737">
    <property type="term" value="C:cytoplasm"/>
    <property type="evidence" value="ECO:0007669"/>
    <property type="project" value="TreeGrafter"/>
</dbReference>
<dbReference type="Gene3D" id="3.90.1150.10">
    <property type="entry name" value="Aspartate Aminotransferase, domain 1"/>
    <property type="match status" value="1"/>
</dbReference>
<evidence type="ECO:0000256" key="3">
    <source>
        <dbReference type="ARBA" id="ARBA00022576"/>
    </source>
</evidence>
<dbReference type="Proteomes" id="UP000028547">
    <property type="component" value="Unassembled WGS sequence"/>
</dbReference>
<keyword evidence="3 7" id="KW-0032">Aminotransferase</keyword>
<dbReference type="EMBL" id="JPMI01000069">
    <property type="protein sequence ID" value="KFA93118.1"/>
    <property type="molecule type" value="Genomic_DNA"/>
</dbReference>
<accession>A0A084SXD3</accession>
<feature type="domain" description="Aminotransferase class I/classII large" evidence="6">
    <location>
        <begin position="31"/>
        <end position="390"/>
    </location>
</feature>
<dbReference type="PANTHER" id="PTHR43807:SF20">
    <property type="entry name" value="FI04487P"/>
    <property type="match status" value="1"/>
</dbReference>
<dbReference type="InterPro" id="IPR015421">
    <property type="entry name" value="PyrdxlP-dep_Trfase_major"/>
</dbReference>